<evidence type="ECO:0000256" key="3">
    <source>
        <dbReference type="ARBA" id="ARBA00022475"/>
    </source>
</evidence>
<accession>A0ABS8G2G8</accession>
<evidence type="ECO:0000256" key="4">
    <source>
        <dbReference type="ARBA" id="ARBA00022481"/>
    </source>
</evidence>
<dbReference type="InterPro" id="IPR022346">
    <property type="entry name" value="T2SS_GspH"/>
</dbReference>
<evidence type="ECO:0000256" key="1">
    <source>
        <dbReference type="ARBA" id="ARBA00004377"/>
    </source>
</evidence>
<feature type="transmembrane region" description="Helical" evidence="11">
    <location>
        <begin position="12"/>
        <end position="32"/>
    </location>
</feature>
<comment type="similarity">
    <text evidence="9">Belongs to the GSP H family.</text>
</comment>
<gene>
    <name evidence="13" type="ORF">LJ739_00355</name>
</gene>
<evidence type="ECO:0000256" key="8">
    <source>
        <dbReference type="ARBA" id="ARBA00023136"/>
    </source>
</evidence>
<organism evidence="13 14">
    <name type="scientific">Fluctibacter halophilus</name>
    <dbReference type="NCBI Taxonomy" id="226011"/>
    <lineage>
        <taxon>Bacteria</taxon>
        <taxon>Pseudomonadati</taxon>
        <taxon>Pseudomonadota</taxon>
        <taxon>Gammaproteobacteria</taxon>
        <taxon>Alteromonadales</taxon>
        <taxon>Alteromonadaceae</taxon>
        <taxon>Fluctibacter</taxon>
    </lineage>
</organism>
<keyword evidence="8 11" id="KW-0472">Membrane</keyword>
<dbReference type="RefSeq" id="WP_229156610.1">
    <property type="nucleotide sequence ID" value="NZ_JAJEWP010000001.1"/>
</dbReference>
<keyword evidence="7 11" id="KW-1133">Transmembrane helix</keyword>
<dbReference type="InterPro" id="IPR045584">
    <property type="entry name" value="Pilin-like"/>
</dbReference>
<dbReference type="EMBL" id="JAJEWP010000001">
    <property type="protein sequence ID" value="MCC2614689.1"/>
    <property type="molecule type" value="Genomic_DNA"/>
</dbReference>
<evidence type="ECO:0000256" key="5">
    <source>
        <dbReference type="ARBA" id="ARBA00022519"/>
    </source>
</evidence>
<reference evidence="13 14" key="1">
    <citation type="submission" date="2021-10" db="EMBL/GenBank/DDBJ databases">
        <title>Draft genome of Aestuariibacter halophilus JC2043.</title>
        <authorList>
            <person name="Emsley S.A."/>
            <person name="Pfannmuller K.M."/>
            <person name="Ushijima B."/>
            <person name="Saw J.H."/>
            <person name="Videau P."/>
        </authorList>
    </citation>
    <scope>NUCLEOTIDE SEQUENCE [LARGE SCALE GENOMIC DNA]</scope>
    <source>
        <strain evidence="13 14">JC2043</strain>
    </source>
</reference>
<evidence type="ECO:0000313" key="13">
    <source>
        <dbReference type="EMBL" id="MCC2614689.1"/>
    </source>
</evidence>
<evidence type="ECO:0000256" key="9">
    <source>
        <dbReference type="ARBA" id="ARBA00025772"/>
    </source>
</evidence>
<keyword evidence="14" id="KW-1185">Reference proteome</keyword>
<protein>
    <recommendedName>
        <fullName evidence="2">Type II secretion system protein H</fullName>
    </recommendedName>
    <alternativeName>
        <fullName evidence="10">General secretion pathway protein H</fullName>
    </alternativeName>
</protein>
<comment type="caution">
    <text evidence="13">The sequence shown here is derived from an EMBL/GenBank/DDBJ whole genome shotgun (WGS) entry which is preliminary data.</text>
</comment>
<keyword evidence="3" id="KW-1003">Cell membrane</keyword>
<sequence>MTSYCKSTQRGMTLLEMMIALAIVAIVAIFVIPSAQTIITQNRIVAEVNETSAVMQFARNHAIDEQVQTVFCPSQDFQQCVTDWNQPKMVFADLDADGVRDDNEEILAATGRVSDQNVVTGPGALLRFLPNGSAVAAGTVLFCHDSLEASYARALFLTLQGRVRSSQDSNNDGVYEDLGGTALTCT</sequence>
<evidence type="ECO:0000259" key="12">
    <source>
        <dbReference type="Pfam" id="PF12019"/>
    </source>
</evidence>
<name>A0ABS8G2G8_9ALTE</name>
<keyword evidence="6 11" id="KW-0812">Transmembrane</keyword>
<evidence type="ECO:0000256" key="2">
    <source>
        <dbReference type="ARBA" id="ARBA00021549"/>
    </source>
</evidence>
<proteinExistence type="inferred from homology"/>
<comment type="subcellular location">
    <subcellularLocation>
        <location evidence="1">Cell inner membrane</location>
        <topology evidence="1">Single-pass membrane protein</topology>
    </subcellularLocation>
</comment>
<feature type="domain" description="General secretion pathway GspH" evidence="12">
    <location>
        <begin position="48"/>
        <end position="155"/>
    </location>
</feature>
<dbReference type="InterPro" id="IPR012902">
    <property type="entry name" value="N_methyl_site"/>
</dbReference>
<evidence type="ECO:0000313" key="14">
    <source>
        <dbReference type="Proteomes" id="UP001520878"/>
    </source>
</evidence>
<dbReference type="NCBIfam" id="TIGR02532">
    <property type="entry name" value="IV_pilin_GFxxxE"/>
    <property type="match status" value="1"/>
</dbReference>
<dbReference type="SUPFAM" id="SSF54523">
    <property type="entry name" value="Pili subunits"/>
    <property type="match status" value="1"/>
</dbReference>
<dbReference type="Proteomes" id="UP001520878">
    <property type="component" value="Unassembled WGS sequence"/>
</dbReference>
<evidence type="ECO:0000256" key="10">
    <source>
        <dbReference type="ARBA" id="ARBA00030775"/>
    </source>
</evidence>
<keyword evidence="4" id="KW-0488">Methylation</keyword>
<keyword evidence="5" id="KW-0997">Cell inner membrane</keyword>
<dbReference type="Gene3D" id="3.55.40.10">
    <property type="entry name" value="minor pseudopilin epsh domain"/>
    <property type="match status" value="1"/>
</dbReference>
<dbReference type="Pfam" id="PF07963">
    <property type="entry name" value="N_methyl"/>
    <property type="match status" value="1"/>
</dbReference>
<evidence type="ECO:0000256" key="6">
    <source>
        <dbReference type="ARBA" id="ARBA00022692"/>
    </source>
</evidence>
<evidence type="ECO:0000256" key="7">
    <source>
        <dbReference type="ARBA" id="ARBA00022989"/>
    </source>
</evidence>
<dbReference type="Pfam" id="PF12019">
    <property type="entry name" value="GspH"/>
    <property type="match status" value="1"/>
</dbReference>
<dbReference type="PROSITE" id="PS00409">
    <property type="entry name" value="PROKAR_NTER_METHYL"/>
    <property type="match status" value="1"/>
</dbReference>
<evidence type="ECO:0000256" key="11">
    <source>
        <dbReference type="SAM" id="Phobius"/>
    </source>
</evidence>